<keyword evidence="4" id="KW-1185">Reference proteome</keyword>
<evidence type="ECO:0000256" key="1">
    <source>
        <dbReference type="SAM" id="Phobius"/>
    </source>
</evidence>
<sequence>MAAKSFRKWIWLLFAGYTACLLYWMFLGFGRHHQANGPFMYNLIPLKTLGIYIFHIHTFSWRTWVINIFGNIGVFMPYGWLLPCLFCGAGRYWRFALYFGCPLVLLEMLQMLLRVGSMDIDDVILNGLGASISYGVYRFYISHKKQNITAQDRGV</sequence>
<evidence type="ECO:0000259" key="2">
    <source>
        <dbReference type="Pfam" id="PF04892"/>
    </source>
</evidence>
<dbReference type="EMBL" id="JBHSMJ010000026">
    <property type="protein sequence ID" value="MFC5450496.1"/>
    <property type="molecule type" value="Genomic_DNA"/>
</dbReference>
<feature type="transmembrane region" description="Helical" evidence="1">
    <location>
        <begin position="6"/>
        <end position="27"/>
    </location>
</feature>
<accession>A0ABW0KDA2</accession>
<reference evidence="4" key="1">
    <citation type="journal article" date="2019" name="Int. J. Syst. Evol. Microbiol.">
        <title>The Global Catalogue of Microorganisms (GCM) 10K type strain sequencing project: providing services to taxonomists for standard genome sequencing and annotation.</title>
        <authorList>
            <consortium name="The Broad Institute Genomics Platform"/>
            <consortium name="The Broad Institute Genome Sequencing Center for Infectious Disease"/>
            <person name="Wu L."/>
            <person name="Ma J."/>
        </authorList>
    </citation>
    <scope>NUCLEOTIDE SEQUENCE [LARGE SCALE GENOMIC DNA]</scope>
    <source>
        <strain evidence="4">KACC 11904</strain>
    </source>
</reference>
<dbReference type="InterPro" id="IPR053150">
    <property type="entry name" value="Teicoplanin_resist-assoc"/>
</dbReference>
<keyword evidence="1" id="KW-0472">Membrane</keyword>
<keyword evidence="1" id="KW-0812">Transmembrane</keyword>
<evidence type="ECO:0000313" key="4">
    <source>
        <dbReference type="Proteomes" id="UP001596044"/>
    </source>
</evidence>
<dbReference type="Pfam" id="PF04892">
    <property type="entry name" value="VanZ"/>
    <property type="match status" value="1"/>
</dbReference>
<evidence type="ECO:0000313" key="3">
    <source>
        <dbReference type="EMBL" id="MFC5450496.1"/>
    </source>
</evidence>
<protein>
    <submittedName>
        <fullName evidence="3">VanZ family protein</fullName>
    </submittedName>
</protein>
<dbReference type="PANTHER" id="PTHR36834:SF2">
    <property type="entry name" value="MEMBRANE PROTEIN"/>
    <property type="match status" value="1"/>
</dbReference>
<organism evidence="3 4">
    <name type="scientific">Paenibacillus aestuarii</name>
    <dbReference type="NCBI Taxonomy" id="516965"/>
    <lineage>
        <taxon>Bacteria</taxon>
        <taxon>Bacillati</taxon>
        <taxon>Bacillota</taxon>
        <taxon>Bacilli</taxon>
        <taxon>Bacillales</taxon>
        <taxon>Paenibacillaceae</taxon>
        <taxon>Paenibacillus</taxon>
    </lineage>
</organism>
<feature type="transmembrane region" description="Helical" evidence="1">
    <location>
        <begin position="64"/>
        <end position="88"/>
    </location>
</feature>
<keyword evidence="1" id="KW-1133">Transmembrane helix</keyword>
<dbReference type="Proteomes" id="UP001596044">
    <property type="component" value="Unassembled WGS sequence"/>
</dbReference>
<feature type="domain" description="VanZ-like" evidence="2">
    <location>
        <begin position="14"/>
        <end position="139"/>
    </location>
</feature>
<feature type="transmembrane region" description="Helical" evidence="1">
    <location>
        <begin position="123"/>
        <end position="141"/>
    </location>
</feature>
<name>A0ABW0KDA2_9BACL</name>
<gene>
    <name evidence="3" type="ORF">ACFPOG_19775</name>
</gene>
<dbReference type="RefSeq" id="WP_270885305.1">
    <property type="nucleotide sequence ID" value="NZ_JAQFVF010000088.1"/>
</dbReference>
<comment type="caution">
    <text evidence="3">The sequence shown here is derived from an EMBL/GenBank/DDBJ whole genome shotgun (WGS) entry which is preliminary data.</text>
</comment>
<feature type="transmembrane region" description="Helical" evidence="1">
    <location>
        <begin position="95"/>
        <end position="117"/>
    </location>
</feature>
<proteinExistence type="predicted"/>
<dbReference type="InterPro" id="IPR006976">
    <property type="entry name" value="VanZ-like"/>
</dbReference>
<dbReference type="PANTHER" id="PTHR36834">
    <property type="entry name" value="MEMBRANE PROTEIN-RELATED"/>
    <property type="match status" value="1"/>
</dbReference>